<evidence type="ECO:0000313" key="2">
    <source>
        <dbReference type="RefSeq" id="XP_045150706.1"/>
    </source>
</evidence>
<proteinExistence type="predicted"/>
<gene>
    <name evidence="2" type="primary">CUNH6orf132</name>
</gene>
<name>A0AC55DG39_ECHTE</name>
<sequence>MEKLRSELAAYLCGSRRENRPLSHKPAQGQESPKGPKLLEKGAPPSLPEKGAPPNLPENGAPPSLPEEAPPSVPEKKIPPNSTLPEKEAATTTSLPLPPVDYIPQDTTLPSVRQIREKLEAQFSPSAEKETKPGSGSLPPKPLPEVRRIFENGAAKGRGSQPVAKNLPPASITSLPAKPLQPKPTTGPATPPKAMPGPLTPSATPPATPAQLTAGKDPVPAEQGEKPMGSPGLVVHPQPEAKAPPSTASKLPAQGGSSAPALPPKTSSTQGEGLCLYKPHRPLNSPSQQAAVTRPKLDRGEAAGPEVTVGAKEPPALLDKNPVSPPPAEELLRHPVTGEVVERGSPMALLLAARQRAQKGRPGGAALGRSSLPGSLRGPRSPPEAGSDSIVYNEGLPNSFTVVPKPSKDTRNDRQPDSSAQPTEPSQWKPQPLGTSQGSESSLRGHNWTKAEPRAQGSAWDRSAPCNPTQGRPLPKSSSSPSSPSYRREEFSFEVIPPPPEFNDPDPPAPSIQYPGHRGSPPRNSFSDLGQTLDSCARSSSRFPSAARCAEGRAAGPERFSAGGRSSLIKKRLYVGEV</sequence>
<accession>A0AC55DG39</accession>
<dbReference type="Proteomes" id="UP000694863">
    <property type="component" value="Unplaced"/>
</dbReference>
<protein>
    <submittedName>
        <fullName evidence="2">Uncharacterized protein C6orf132 homolog</fullName>
    </submittedName>
</protein>
<evidence type="ECO:0000313" key="1">
    <source>
        <dbReference type="Proteomes" id="UP000694863"/>
    </source>
</evidence>
<dbReference type="RefSeq" id="XP_045150706.1">
    <property type="nucleotide sequence ID" value="XM_045294771.1"/>
</dbReference>
<keyword evidence="1" id="KW-1185">Reference proteome</keyword>
<organism evidence="1 2">
    <name type="scientific">Echinops telfairi</name>
    <name type="common">Lesser hedgehog tenrec</name>
    <dbReference type="NCBI Taxonomy" id="9371"/>
    <lineage>
        <taxon>Eukaryota</taxon>
        <taxon>Metazoa</taxon>
        <taxon>Chordata</taxon>
        <taxon>Craniata</taxon>
        <taxon>Vertebrata</taxon>
        <taxon>Euteleostomi</taxon>
        <taxon>Mammalia</taxon>
        <taxon>Eutheria</taxon>
        <taxon>Afrotheria</taxon>
        <taxon>Tenrecidae</taxon>
        <taxon>Tenrecinae</taxon>
        <taxon>Echinops</taxon>
    </lineage>
</organism>
<reference evidence="2" key="1">
    <citation type="submission" date="2025-08" db="UniProtKB">
        <authorList>
            <consortium name="RefSeq"/>
        </authorList>
    </citation>
    <scope>IDENTIFICATION</scope>
</reference>